<dbReference type="Proteomes" id="UP000292919">
    <property type="component" value="Unassembled WGS sequence"/>
</dbReference>
<dbReference type="RefSeq" id="WP_118228916.1">
    <property type="nucleotide sequence ID" value="NZ_DBFBQU010000130.1"/>
</dbReference>
<accession>A0A6H3FDX4</accession>
<proteinExistence type="predicted"/>
<protein>
    <submittedName>
        <fullName evidence="1">Uncharacterized protein</fullName>
    </submittedName>
</protein>
<name>A0A6H3FDX4_9BACT</name>
<keyword evidence="2" id="KW-1185">Reference proteome</keyword>
<sequence>MSALSDREFLAEEMCALYSRLTGEESAQADLDLARRFAGDQEPHDHWLETGKLDYESRLFLYMAAAYAMRCMKQDTYKCAVFMRSAATALADKARA</sequence>
<evidence type="ECO:0000313" key="2">
    <source>
        <dbReference type="Proteomes" id="UP000292919"/>
    </source>
</evidence>
<evidence type="ECO:0000313" key="1">
    <source>
        <dbReference type="EMBL" id="TBH81877.1"/>
    </source>
</evidence>
<organism evidence="1 2">
    <name type="scientific">Desulfovibrio legallii</name>
    <dbReference type="NCBI Taxonomy" id="571438"/>
    <lineage>
        <taxon>Bacteria</taxon>
        <taxon>Pseudomonadati</taxon>
        <taxon>Thermodesulfobacteriota</taxon>
        <taxon>Desulfovibrionia</taxon>
        <taxon>Desulfovibrionales</taxon>
        <taxon>Desulfovibrionaceae</taxon>
        <taxon>Desulfovibrio</taxon>
    </lineage>
</organism>
<reference evidence="1 2" key="1">
    <citation type="submission" date="2018-12" db="EMBL/GenBank/DDBJ databases">
        <title>First genome draft of Desulfovibrio legallis sp. nov.</title>
        <authorList>
            <person name="Ben Dhia O."/>
            <person name="Najjari A."/>
            <person name="Ferjani R."/>
            <person name="Fhoula I."/>
            <person name="Fardeau M.-L."/>
            <person name="Boudabbous A."/>
            <person name="Ouzari H.I."/>
        </authorList>
    </citation>
    <scope>NUCLEOTIDE SEQUENCE [LARGE SCALE GENOMIC DNA]</scope>
    <source>
        <strain evidence="1 2">H1T</strain>
    </source>
</reference>
<dbReference type="AlphaFoldDB" id="A0A6H3FDX4"/>
<comment type="caution">
    <text evidence="1">The sequence shown here is derived from an EMBL/GenBank/DDBJ whole genome shotgun (WGS) entry which is preliminary data.</text>
</comment>
<gene>
    <name evidence="1" type="ORF">EB812_00935</name>
</gene>
<dbReference type="EMBL" id="SIXC01000001">
    <property type="protein sequence ID" value="TBH81877.1"/>
    <property type="molecule type" value="Genomic_DNA"/>
</dbReference>